<dbReference type="GO" id="GO:0046982">
    <property type="term" value="F:protein heterodimerization activity"/>
    <property type="evidence" value="ECO:0007669"/>
    <property type="project" value="InterPro"/>
</dbReference>
<keyword evidence="8 9" id="KW-0544">Nucleosome core</keyword>
<dbReference type="GO" id="GO:0003677">
    <property type="term" value="F:DNA binding"/>
    <property type="evidence" value="ECO:0007669"/>
    <property type="project" value="UniProtKB-KW"/>
</dbReference>
<evidence type="ECO:0000256" key="2">
    <source>
        <dbReference type="ARBA" id="ARBA00004286"/>
    </source>
</evidence>
<evidence type="ECO:0000256" key="6">
    <source>
        <dbReference type="ARBA" id="ARBA00023125"/>
    </source>
</evidence>
<dbReference type="PROSITE" id="PS00046">
    <property type="entry name" value="HISTONE_H2A"/>
    <property type="match status" value="1"/>
</dbReference>
<keyword evidence="5" id="KW-0007">Acetylation</keyword>
<gene>
    <name evidence="13" type="ORF">R3P38DRAFT_2930189</name>
</gene>
<dbReference type="Pfam" id="PF16211">
    <property type="entry name" value="Histone_H2A_C"/>
    <property type="match status" value="1"/>
</dbReference>
<evidence type="ECO:0000256" key="9">
    <source>
        <dbReference type="RuleBase" id="RU003767"/>
    </source>
</evidence>
<dbReference type="InterPro" id="IPR009072">
    <property type="entry name" value="Histone-fold"/>
</dbReference>
<dbReference type="Gene3D" id="1.10.20.10">
    <property type="entry name" value="Histone, subunit A"/>
    <property type="match status" value="1"/>
</dbReference>
<dbReference type="AlphaFoldDB" id="A0AAW0BXB4"/>
<comment type="similarity">
    <text evidence="3 9">Belongs to the histone H2A family.</text>
</comment>
<comment type="caution">
    <text evidence="13">The sequence shown here is derived from an EMBL/GenBank/DDBJ whole genome shotgun (WGS) entry which is preliminary data.</text>
</comment>
<evidence type="ECO:0000256" key="10">
    <source>
        <dbReference type="SAM" id="MobiDB-lite"/>
    </source>
</evidence>
<evidence type="ECO:0000256" key="7">
    <source>
        <dbReference type="ARBA" id="ARBA00023242"/>
    </source>
</evidence>
<protein>
    <recommendedName>
        <fullName evidence="9">Histone H2A</fullName>
    </recommendedName>
</protein>
<dbReference type="InterPro" id="IPR032458">
    <property type="entry name" value="Histone_H2A_CS"/>
</dbReference>
<keyword evidence="6 9" id="KW-0238">DNA-binding</keyword>
<comment type="subcellular location">
    <subcellularLocation>
        <location evidence="2">Chromosome</location>
    </subcellularLocation>
    <subcellularLocation>
        <location evidence="1 9">Nucleus</location>
    </subcellularLocation>
</comment>
<evidence type="ECO:0000256" key="8">
    <source>
        <dbReference type="ARBA" id="ARBA00023269"/>
    </source>
</evidence>
<accession>A0AAW0BXB4</accession>
<evidence type="ECO:0000259" key="12">
    <source>
        <dbReference type="Pfam" id="PF16211"/>
    </source>
</evidence>
<reference evidence="13 14" key="1">
    <citation type="journal article" date="2024" name="J Genomics">
        <title>Draft genome sequencing and assembly of Favolaschia claudopus CIRM-BRFM 2984 isolated from oak limbs.</title>
        <authorList>
            <person name="Navarro D."/>
            <person name="Drula E."/>
            <person name="Chaduli D."/>
            <person name="Cazenave R."/>
            <person name="Ahrendt S."/>
            <person name="Wang J."/>
            <person name="Lipzen A."/>
            <person name="Daum C."/>
            <person name="Barry K."/>
            <person name="Grigoriev I.V."/>
            <person name="Favel A."/>
            <person name="Rosso M.N."/>
            <person name="Martin F."/>
        </authorList>
    </citation>
    <scope>NUCLEOTIDE SEQUENCE [LARGE SCALE GENOMIC DNA]</scope>
    <source>
        <strain evidence="13 14">CIRM-BRFM 2984</strain>
    </source>
</reference>
<dbReference type="Proteomes" id="UP001362999">
    <property type="component" value="Unassembled WGS sequence"/>
</dbReference>
<dbReference type="GO" id="GO:0005634">
    <property type="term" value="C:nucleus"/>
    <property type="evidence" value="ECO:0007669"/>
    <property type="project" value="UniProtKB-SubCell"/>
</dbReference>
<keyword evidence="4 9" id="KW-0158">Chromosome</keyword>
<dbReference type="Pfam" id="PF00125">
    <property type="entry name" value="Histone"/>
    <property type="match status" value="1"/>
</dbReference>
<dbReference type="GO" id="GO:0030527">
    <property type="term" value="F:structural constituent of chromatin"/>
    <property type="evidence" value="ECO:0007669"/>
    <property type="project" value="InterPro"/>
</dbReference>
<evidence type="ECO:0000256" key="1">
    <source>
        <dbReference type="ARBA" id="ARBA00004123"/>
    </source>
</evidence>
<feature type="compositionally biased region" description="Gly residues" evidence="10">
    <location>
        <begin position="1"/>
        <end position="10"/>
    </location>
</feature>
<evidence type="ECO:0000256" key="3">
    <source>
        <dbReference type="ARBA" id="ARBA00010691"/>
    </source>
</evidence>
<dbReference type="InterPro" id="IPR032454">
    <property type="entry name" value="Histone_H2A_C"/>
</dbReference>
<evidence type="ECO:0000313" key="14">
    <source>
        <dbReference type="Proteomes" id="UP001362999"/>
    </source>
</evidence>
<sequence>MSGKGTGGKGGKGKVWPGAGKGKGKGKSQDIPQAGSRVSASHKAGLQFPVARIKRLLKISSEKRVTFQSAVYFAAVLEYLMAELLELAGNCAREVERVRIIPRHILLAIKNDGELDRLLKSVIIVDGGVVPHIHPQLVPQSRLVSPSLVWGT</sequence>
<dbReference type="InterPro" id="IPR002119">
    <property type="entry name" value="Histone_H2A"/>
</dbReference>
<dbReference type="SMART" id="SM00414">
    <property type="entry name" value="H2A"/>
    <property type="match status" value="1"/>
</dbReference>
<keyword evidence="14" id="KW-1185">Reference proteome</keyword>
<keyword evidence="7 9" id="KW-0539">Nucleus</keyword>
<dbReference type="InterPro" id="IPR007125">
    <property type="entry name" value="H2A/H2B/H3"/>
</dbReference>
<dbReference type="SUPFAM" id="SSF47113">
    <property type="entry name" value="Histone-fold"/>
    <property type="match status" value="1"/>
</dbReference>
<dbReference type="CDD" id="cd00074">
    <property type="entry name" value="HFD_H2A"/>
    <property type="match status" value="1"/>
</dbReference>
<feature type="domain" description="Histone H2A C-terminal" evidence="12">
    <location>
        <begin position="114"/>
        <end position="140"/>
    </location>
</feature>
<name>A0AAW0BXB4_9AGAR</name>
<proteinExistence type="inferred from homology"/>
<feature type="region of interest" description="Disordered" evidence="10">
    <location>
        <begin position="1"/>
        <end position="40"/>
    </location>
</feature>
<dbReference type="PANTHER" id="PTHR23430">
    <property type="entry name" value="HISTONE H2A"/>
    <property type="match status" value="1"/>
</dbReference>
<dbReference type="GO" id="GO:0000786">
    <property type="term" value="C:nucleosome"/>
    <property type="evidence" value="ECO:0007669"/>
    <property type="project" value="UniProtKB-KW"/>
</dbReference>
<evidence type="ECO:0000256" key="5">
    <source>
        <dbReference type="ARBA" id="ARBA00022990"/>
    </source>
</evidence>
<comment type="subunit">
    <text evidence="9">The nucleosome is a histone octamer containing two molecules each of H2A, H2B, H3 and H4 assembled in one H3-H4 heterotetramer and two H2A-H2B heterodimers. The octamer wraps approximately 147 bp of DNA.</text>
</comment>
<dbReference type="PRINTS" id="PR00620">
    <property type="entry name" value="HISTONEH2A"/>
</dbReference>
<dbReference type="EMBL" id="JAWWNJ010000025">
    <property type="protein sequence ID" value="KAK7030731.1"/>
    <property type="molecule type" value="Genomic_DNA"/>
</dbReference>
<evidence type="ECO:0000256" key="4">
    <source>
        <dbReference type="ARBA" id="ARBA00022454"/>
    </source>
</evidence>
<evidence type="ECO:0000313" key="13">
    <source>
        <dbReference type="EMBL" id="KAK7030731.1"/>
    </source>
</evidence>
<evidence type="ECO:0000259" key="11">
    <source>
        <dbReference type="Pfam" id="PF00125"/>
    </source>
</evidence>
<organism evidence="13 14">
    <name type="scientific">Favolaschia claudopus</name>
    <dbReference type="NCBI Taxonomy" id="2862362"/>
    <lineage>
        <taxon>Eukaryota</taxon>
        <taxon>Fungi</taxon>
        <taxon>Dikarya</taxon>
        <taxon>Basidiomycota</taxon>
        <taxon>Agaricomycotina</taxon>
        <taxon>Agaricomycetes</taxon>
        <taxon>Agaricomycetidae</taxon>
        <taxon>Agaricales</taxon>
        <taxon>Marasmiineae</taxon>
        <taxon>Mycenaceae</taxon>
        <taxon>Favolaschia</taxon>
    </lineage>
</organism>
<feature type="domain" description="Core Histone H2A/H2B/H3" evidence="11">
    <location>
        <begin position="39"/>
        <end position="110"/>
    </location>
</feature>